<feature type="domain" description="Caspase family p10" evidence="4">
    <location>
        <begin position="342"/>
        <end position="403"/>
    </location>
</feature>
<evidence type="ECO:0000256" key="3">
    <source>
        <dbReference type="SAM" id="MobiDB-lite"/>
    </source>
</evidence>
<sequence>MFSGKKKEKKEISTTKGTSSFHQTTTVKKSDHGTTVTKTTQITSLSACTQSSTREERSHSFSTTGSFGFDGTASISGPNASSYQSPYFNRTYSLYGSKVTPSVDASPFTPTRLETTGSSSFLANRSGTATASSPIVSFSSALPLNRLNYTGGYTSPYNRGAYGGSHSTLAVPNQTSSATAKTNNAVPTYKNQNVKLGKALLINNVKFIETKDERQGAKKDSEDFGKFLKKINFDVDHKLNMKGKDMLKKVKDFSKSDFSRHDISLVVIMSHGNNLIKSGERIRGGFTQIAGTDNEPVSTEDIIEQFVATSSHPSLRGKPKIFIFQCCRGEKDQEICHDAAPIGKQLKEYSDILVAYSTLPGYLSNRDPKSGTWYIQSICDVFQKHYKDHHIEEMLKIVDHQLSLKHPKFTQTSTYESRGFKQCFLCKN</sequence>
<proteinExistence type="inferred from homology"/>
<dbReference type="InterPro" id="IPR001309">
    <property type="entry name" value="Pept_C14_p20"/>
</dbReference>
<feature type="compositionally biased region" description="Polar residues" evidence="3">
    <location>
        <begin position="21"/>
        <end position="35"/>
    </location>
</feature>
<reference evidence="6" key="1">
    <citation type="submission" date="2022-01" db="EMBL/GenBank/DDBJ databases">
        <authorList>
            <person name="King R."/>
        </authorList>
    </citation>
    <scope>NUCLEOTIDE SEQUENCE</scope>
</reference>
<dbReference type="GO" id="GO:0004197">
    <property type="term" value="F:cysteine-type endopeptidase activity"/>
    <property type="evidence" value="ECO:0007669"/>
    <property type="project" value="InterPro"/>
</dbReference>
<dbReference type="EMBL" id="OU892277">
    <property type="protein sequence ID" value="CAG9760489.1"/>
    <property type="molecule type" value="Genomic_DNA"/>
</dbReference>
<comment type="similarity">
    <text evidence="1 2">Belongs to the peptidase C14A family.</text>
</comment>
<evidence type="ECO:0000313" key="6">
    <source>
        <dbReference type="EMBL" id="CAG9760489.1"/>
    </source>
</evidence>
<dbReference type="InterPro" id="IPR052039">
    <property type="entry name" value="Caspase-related_regulators"/>
</dbReference>
<dbReference type="Gene3D" id="3.40.50.1460">
    <property type="match status" value="1"/>
</dbReference>
<dbReference type="PRINTS" id="PR00376">
    <property type="entry name" value="IL1BCENZYME"/>
</dbReference>
<dbReference type="InterPro" id="IPR011600">
    <property type="entry name" value="Pept_C14_caspase"/>
</dbReference>
<dbReference type="AlphaFoldDB" id="A0A9N9QIX5"/>
<dbReference type="PROSITE" id="PS50208">
    <property type="entry name" value="CASPASE_P20"/>
    <property type="match status" value="1"/>
</dbReference>
<evidence type="ECO:0000313" key="7">
    <source>
        <dbReference type="Proteomes" id="UP001152799"/>
    </source>
</evidence>
<feature type="region of interest" description="Disordered" evidence="3">
    <location>
        <begin position="45"/>
        <end position="64"/>
    </location>
</feature>
<dbReference type="Proteomes" id="UP001152799">
    <property type="component" value="Chromosome 1"/>
</dbReference>
<dbReference type="InterPro" id="IPR002138">
    <property type="entry name" value="Pept_C14_p10"/>
</dbReference>
<feature type="region of interest" description="Disordered" evidence="3">
    <location>
        <begin position="1"/>
        <end position="35"/>
    </location>
</feature>
<dbReference type="PANTHER" id="PTHR22576">
    <property type="entry name" value="MUCOSA ASSOCIATED LYMPHOID TISSUE LYMPHOMA TRANSLOCATION PROTEIN 1/PARACASPASE"/>
    <property type="match status" value="1"/>
</dbReference>
<protein>
    <submittedName>
        <fullName evidence="6">Uncharacterized protein</fullName>
    </submittedName>
</protein>
<accession>A0A9N9QIX5</accession>
<dbReference type="SUPFAM" id="SSF52129">
    <property type="entry name" value="Caspase-like"/>
    <property type="match status" value="1"/>
</dbReference>
<dbReference type="InterPro" id="IPR029030">
    <property type="entry name" value="Caspase-like_dom_sf"/>
</dbReference>
<dbReference type="InterPro" id="IPR015917">
    <property type="entry name" value="Pept_C14A"/>
</dbReference>
<dbReference type="Pfam" id="PF00656">
    <property type="entry name" value="Peptidase_C14"/>
    <property type="match status" value="1"/>
</dbReference>
<organism evidence="6 7">
    <name type="scientific">Ceutorhynchus assimilis</name>
    <name type="common">cabbage seed weevil</name>
    <dbReference type="NCBI Taxonomy" id="467358"/>
    <lineage>
        <taxon>Eukaryota</taxon>
        <taxon>Metazoa</taxon>
        <taxon>Ecdysozoa</taxon>
        <taxon>Arthropoda</taxon>
        <taxon>Hexapoda</taxon>
        <taxon>Insecta</taxon>
        <taxon>Pterygota</taxon>
        <taxon>Neoptera</taxon>
        <taxon>Endopterygota</taxon>
        <taxon>Coleoptera</taxon>
        <taxon>Polyphaga</taxon>
        <taxon>Cucujiformia</taxon>
        <taxon>Curculionidae</taxon>
        <taxon>Ceutorhynchinae</taxon>
        <taxon>Ceutorhynchus</taxon>
    </lineage>
</organism>
<dbReference type="PANTHER" id="PTHR22576:SF41">
    <property type="entry name" value="CASPASE 14, APOPTOSIS-RELATED CYSTEINE PEPTIDASE"/>
    <property type="match status" value="1"/>
</dbReference>
<evidence type="ECO:0000259" key="4">
    <source>
        <dbReference type="PROSITE" id="PS50207"/>
    </source>
</evidence>
<evidence type="ECO:0000256" key="1">
    <source>
        <dbReference type="ARBA" id="ARBA00010134"/>
    </source>
</evidence>
<keyword evidence="7" id="KW-1185">Reference proteome</keyword>
<evidence type="ECO:0000256" key="2">
    <source>
        <dbReference type="RuleBase" id="RU003971"/>
    </source>
</evidence>
<name>A0A9N9QIX5_9CUCU</name>
<feature type="domain" description="Caspase family p20" evidence="5">
    <location>
        <begin position="195"/>
        <end position="331"/>
    </location>
</feature>
<dbReference type="PROSITE" id="PS50207">
    <property type="entry name" value="CASPASE_P10"/>
    <property type="match status" value="1"/>
</dbReference>
<gene>
    <name evidence="6" type="ORF">CEUTPL_LOCUS1217</name>
</gene>
<evidence type="ECO:0000259" key="5">
    <source>
        <dbReference type="PROSITE" id="PS50208"/>
    </source>
</evidence>
<dbReference type="SMART" id="SM00115">
    <property type="entry name" value="CASc"/>
    <property type="match status" value="1"/>
</dbReference>
<dbReference type="GO" id="GO:0006508">
    <property type="term" value="P:proteolysis"/>
    <property type="evidence" value="ECO:0007669"/>
    <property type="project" value="InterPro"/>
</dbReference>
<dbReference type="OrthoDB" id="6097640at2759"/>